<dbReference type="SMART" id="SM00179">
    <property type="entry name" value="EGF_CA"/>
    <property type="match status" value="1"/>
</dbReference>
<dbReference type="PROSITE" id="PS01187">
    <property type="entry name" value="EGF_CA"/>
    <property type="match status" value="1"/>
</dbReference>
<evidence type="ECO:0000256" key="2">
    <source>
        <dbReference type="ARBA" id="ARBA00023157"/>
    </source>
</evidence>
<dbReference type="InterPro" id="IPR000742">
    <property type="entry name" value="EGF"/>
</dbReference>
<dbReference type="OrthoDB" id="4062651at2759"/>
<dbReference type="STRING" id="10228.B3SDN3"/>
<dbReference type="Gene3D" id="2.10.25.10">
    <property type="entry name" value="Laminin"/>
    <property type="match status" value="2"/>
</dbReference>
<organism evidence="5 6">
    <name type="scientific">Trichoplax adhaerens</name>
    <name type="common">Trichoplax reptans</name>
    <dbReference type="NCBI Taxonomy" id="10228"/>
    <lineage>
        <taxon>Eukaryota</taxon>
        <taxon>Metazoa</taxon>
        <taxon>Placozoa</taxon>
        <taxon>Uniplacotomia</taxon>
        <taxon>Trichoplacea</taxon>
        <taxon>Trichoplacidae</taxon>
        <taxon>Trichoplax</taxon>
    </lineage>
</organism>
<accession>B3SDN3</accession>
<dbReference type="CTD" id="6759566"/>
<dbReference type="HOGENOM" id="CLU_1878065_0_0_1"/>
<feature type="signal peptide" evidence="3">
    <location>
        <begin position="1"/>
        <end position="27"/>
    </location>
</feature>
<name>B3SDN3_TRIAD</name>
<proteinExistence type="predicted"/>
<dbReference type="InParanoid" id="B3SDN3"/>
<dbReference type="EMBL" id="DS985282">
    <property type="protein sequence ID" value="EDV19176.1"/>
    <property type="molecule type" value="Genomic_DNA"/>
</dbReference>
<dbReference type="KEGG" id="tad:TRIADDRAFT_62390"/>
<feature type="chain" id="PRO_5002797437" description="EGF-like domain-containing protein" evidence="3">
    <location>
        <begin position="28"/>
        <end position="136"/>
    </location>
</feature>
<dbReference type="InterPro" id="IPR024731">
    <property type="entry name" value="NELL2-like_EGF"/>
</dbReference>
<dbReference type="GeneID" id="6759566"/>
<gene>
    <name evidence="5" type="ORF">TRIADDRAFT_62390</name>
</gene>
<evidence type="ECO:0000256" key="1">
    <source>
        <dbReference type="ARBA" id="ARBA00022536"/>
    </source>
</evidence>
<dbReference type="Pfam" id="PF12947">
    <property type="entry name" value="EGF_3"/>
    <property type="match status" value="1"/>
</dbReference>
<evidence type="ECO:0000259" key="4">
    <source>
        <dbReference type="PROSITE" id="PS01186"/>
    </source>
</evidence>
<evidence type="ECO:0000313" key="6">
    <source>
        <dbReference type="Proteomes" id="UP000009022"/>
    </source>
</evidence>
<dbReference type="InterPro" id="IPR001881">
    <property type="entry name" value="EGF-like_Ca-bd_dom"/>
</dbReference>
<dbReference type="RefSeq" id="XP_002118354.1">
    <property type="nucleotide sequence ID" value="XM_002118318.1"/>
</dbReference>
<dbReference type="PhylomeDB" id="B3SDN3"/>
<dbReference type="Proteomes" id="UP000009022">
    <property type="component" value="Unassembled WGS sequence"/>
</dbReference>
<dbReference type="InterPro" id="IPR018097">
    <property type="entry name" value="EGF_Ca-bd_CS"/>
</dbReference>
<evidence type="ECO:0000313" key="5">
    <source>
        <dbReference type="EMBL" id="EDV19176.1"/>
    </source>
</evidence>
<dbReference type="AlphaFoldDB" id="B3SDN3"/>
<dbReference type="SMART" id="SM00181">
    <property type="entry name" value="EGF"/>
    <property type="match status" value="2"/>
</dbReference>
<dbReference type="PROSITE" id="PS01186">
    <property type="entry name" value="EGF_2"/>
    <property type="match status" value="1"/>
</dbReference>
<reference evidence="5 6" key="1">
    <citation type="journal article" date="2008" name="Nature">
        <title>The Trichoplax genome and the nature of placozoans.</title>
        <authorList>
            <person name="Srivastava M."/>
            <person name="Begovic E."/>
            <person name="Chapman J."/>
            <person name="Putnam N.H."/>
            <person name="Hellsten U."/>
            <person name="Kawashima T."/>
            <person name="Kuo A."/>
            <person name="Mitros T."/>
            <person name="Salamov A."/>
            <person name="Carpenter M.L."/>
            <person name="Signorovitch A.Y."/>
            <person name="Moreno M.A."/>
            <person name="Kamm K."/>
            <person name="Grimwood J."/>
            <person name="Schmutz J."/>
            <person name="Shapiro H."/>
            <person name="Grigoriev I.V."/>
            <person name="Buss L.W."/>
            <person name="Schierwater B."/>
            <person name="Dellaporta S.L."/>
            <person name="Rokhsar D.S."/>
        </authorList>
    </citation>
    <scope>NUCLEOTIDE SEQUENCE [LARGE SCALE GENOMIC DNA]</scope>
    <source>
        <strain evidence="5 6">Grell-BS-1999</strain>
    </source>
</reference>
<keyword evidence="2" id="KW-1015">Disulfide bond</keyword>
<sequence length="136" mass="15748">MAIHAGPIKFALIILFHLSILIHQSLNSPYISKRHLNFKYHEECYKLEKSGACDENAICITHKHNESLIHKCHCISGYAGNGTYCEEINECKHSKAACPFRHKVCINVPRSYKCICYPEDIGPRYHRRNCSRKIYI</sequence>
<keyword evidence="3" id="KW-0732">Signal</keyword>
<feature type="domain" description="EGF-like" evidence="4">
    <location>
        <begin position="72"/>
        <end position="85"/>
    </location>
</feature>
<dbReference type="GO" id="GO:0005509">
    <property type="term" value="F:calcium ion binding"/>
    <property type="evidence" value="ECO:0007669"/>
    <property type="project" value="InterPro"/>
</dbReference>
<protein>
    <recommendedName>
        <fullName evidence="4">EGF-like domain-containing protein</fullName>
    </recommendedName>
</protein>
<keyword evidence="6" id="KW-1185">Reference proteome</keyword>
<evidence type="ECO:0000256" key="3">
    <source>
        <dbReference type="SAM" id="SignalP"/>
    </source>
</evidence>
<keyword evidence="1" id="KW-0245">EGF-like domain</keyword>
<dbReference type="SUPFAM" id="SSF57196">
    <property type="entry name" value="EGF/Laminin"/>
    <property type="match status" value="1"/>
</dbReference>